<evidence type="ECO:0000256" key="4">
    <source>
        <dbReference type="ARBA" id="ARBA00023136"/>
    </source>
</evidence>
<keyword evidence="4 5" id="KW-0472">Membrane</keyword>
<dbReference type="Proteomes" id="UP000232673">
    <property type="component" value="Unassembled WGS sequence"/>
</dbReference>
<dbReference type="GO" id="GO:0016020">
    <property type="term" value="C:membrane"/>
    <property type="evidence" value="ECO:0007669"/>
    <property type="project" value="UniProtKB-SubCell"/>
</dbReference>
<dbReference type="Gene3D" id="1.20.120.350">
    <property type="entry name" value="Voltage-gated potassium channels. Chain C"/>
    <property type="match status" value="1"/>
</dbReference>
<feature type="transmembrane region" description="Helical" evidence="5">
    <location>
        <begin position="425"/>
        <end position="443"/>
    </location>
</feature>
<evidence type="ECO:0000256" key="1">
    <source>
        <dbReference type="ARBA" id="ARBA00004141"/>
    </source>
</evidence>
<organism evidence="6 7">
    <name type="scientific">Salegentibacter salinarum</name>
    <dbReference type="NCBI Taxonomy" id="447422"/>
    <lineage>
        <taxon>Bacteria</taxon>
        <taxon>Pseudomonadati</taxon>
        <taxon>Bacteroidota</taxon>
        <taxon>Flavobacteriia</taxon>
        <taxon>Flavobacteriales</taxon>
        <taxon>Flavobacteriaceae</taxon>
        <taxon>Salegentibacter</taxon>
    </lineage>
</organism>
<evidence type="ECO:0000313" key="6">
    <source>
        <dbReference type="EMBL" id="PKD16806.1"/>
    </source>
</evidence>
<feature type="transmembrane region" description="Helical" evidence="5">
    <location>
        <begin position="464"/>
        <end position="497"/>
    </location>
</feature>
<reference evidence="6 7" key="1">
    <citation type="submission" date="2015-10" db="EMBL/GenBank/DDBJ databases">
        <title>Draft genome sequence of Salegentibacter salinarum KCTC 12975.</title>
        <authorList>
            <person name="Lin W."/>
            <person name="Zheng Q."/>
        </authorList>
    </citation>
    <scope>NUCLEOTIDE SEQUENCE [LARGE SCALE GENOMIC DNA]</scope>
    <source>
        <strain evidence="6 7">KCTC 12975</strain>
    </source>
</reference>
<protein>
    <recommendedName>
        <fullName evidence="8">Ion transport domain-containing protein</fullName>
    </recommendedName>
</protein>
<dbReference type="OrthoDB" id="7874975at2"/>
<comment type="subcellular location">
    <subcellularLocation>
        <location evidence="1">Membrane</location>
        <topology evidence="1">Multi-pass membrane protein</topology>
    </subcellularLocation>
</comment>
<keyword evidence="2 5" id="KW-0812">Transmembrane</keyword>
<evidence type="ECO:0008006" key="8">
    <source>
        <dbReference type="Google" id="ProtNLM"/>
    </source>
</evidence>
<keyword evidence="3 5" id="KW-1133">Transmembrane helix</keyword>
<dbReference type="AlphaFoldDB" id="A0A2N0TQ21"/>
<evidence type="ECO:0000256" key="3">
    <source>
        <dbReference type="ARBA" id="ARBA00022989"/>
    </source>
</evidence>
<feature type="transmembrane region" description="Helical" evidence="5">
    <location>
        <begin position="389"/>
        <end position="413"/>
    </location>
</feature>
<evidence type="ECO:0000256" key="2">
    <source>
        <dbReference type="ARBA" id="ARBA00022692"/>
    </source>
</evidence>
<evidence type="ECO:0000313" key="7">
    <source>
        <dbReference type="Proteomes" id="UP000232673"/>
    </source>
</evidence>
<keyword evidence="7" id="KW-1185">Reference proteome</keyword>
<dbReference type="RefSeq" id="WP_079712624.1">
    <property type="nucleotide sequence ID" value="NZ_FUZC01000005.1"/>
</dbReference>
<feature type="transmembrane region" description="Helical" evidence="5">
    <location>
        <begin position="105"/>
        <end position="125"/>
    </location>
</feature>
<feature type="transmembrane region" description="Helical" evidence="5">
    <location>
        <begin position="75"/>
        <end position="93"/>
    </location>
</feature>
<proteinExistence type="predicted"/>
<accession>A0A2N0TQ21</accession>
<dbReference type="STRING" id="447422.SAMN05660903_01519"/>
<name>A0A2N0TQ21_9FLAO</name>
<dbReference type="SUPFAM" id="SSF81324">
    <property type="entry name" value="Voltage-gated potassium channels"/>
    <property type="match status" value="1"/>
</dbReference>
<sequence length="554" mass="62808">MRLSEVVIFGYLGPKATTNRSFKNFNSLARKTKAYRIFYKLEEHLEIPMFLLALCWLYLFIAELVSGLTATQENLIIIIWILFITEFLIKLVVAPRKLDFVKNNWITVIALLIPALRVFRIFYALRLLQSVRVINSTRIIRALTSGKRFFSALKEAQGPKPEKEMNVCFLIACGKKENEESVTNFGKQLIQDVKSELQESTGIKWFFNIEHAELDSRKPRRPSDFLDVASQRMAEGPYDMLSVITDVSLISRKNKTEPGLSSSVARIMVLSTRKLLTSGRDEPTYKLTENRVRHNAALLFLYLTGQILGLKKSSSRRNKIMGATSFSEERNEIPSFNTEDRKILKEKANNAPDRELKEGNVLESLVFHILMTFRHPAAFFTPLLRNWAIFLPLSLPGLATAAVAPALILIFTAETWDVGFGMTNVTAGLFAVISIMFASFYLVRIQSLFLPRREKRIITEHLAVANTVIYFSIFLACIGLFAMLTGLMLIIEIYVFPADLIQTWPTLEKQEITNADKIRLAVFISTIGVTTGALAGGLESRTVIQHLAFFRNEV</sequence>
<evidence type="ECO:0000256" key="5">
    <source>
        <dbReference type="SAM" id="Phobius"/>
    </source>
</evidence>
<feature type="transmembrane region" description="Helical" evidence="5">
    <location>
        <begin position="47"/>
        <end position="68"/>
    </location>
</feature>
<dbReference type="EMBL" id="LKTS01000045">
    <property type="protein sequence ID" value="PKD16806.1"/>
    <property type="molecule type" value="Genomic_DNA"/>
</dbReference>
<dbReference type="InterPro" id="IPR027359">
    <property type="entry name" value="Volt_channel_dom_sf"/>
</dbReference>
<comment type="caution">
    <text evidence="6">The sequence shown here is derived from an EMBL/GenBank/DDBJ whole genome shotgun (WGS) entry which is preliminary data.</text>
</comment>
<gene>
    <name evidence="6" type="ORF">APR41_08365</name>
</gene>